<dbReference type="AlphaFoldDB" id="A0A382T2D7"/>
<dbReference type="SUPFAM" id="SSF55248">
    <property type="entry name" value="PCD-like"/>
    <property type="match status" value="1"/>
</dbReference>
<evidence type="ECO:0000256" key="3">
    <source>
        <dbReference type="ARBA" id="ARBA00013252"/>
    </source>
</evidence>
<accession>A0A382T2D7</accession>
<keyword evidence="4" id="KW-0456">Lyase</keyword>
<name>A0A382T2D7_9ZZZZ</name>
<gene>
    <name evidence="5" type="ORF">METZ01_LOCUS368422</name>
</gene>
<dbReference type="PANTHER" id="PTHR12599">
    <property type="entry name" value="PTERIN-4-ALPHA-CARBINOLAMINE DEHYDRATASE"/>
    <property type="match status" value="1"/>
</dbReference>
<dbReference type="GO" id="GO:0006729">
    <property type="term" value="P:tetrahydrobiopterin biosynthetic process"/>
    <property type="evidence" value="ECO:0007669"/>
    <property type="project" value="InterPro"/>
</dbReference>
<protein>
    <recommendedName>
        <fullName evidence="3">4a-hydroxytetrahydrobiopterin dehydratase</fullName>
        <ecNumber evidence="3">4.2.1.96</ecNumber>
    </recommendedName>
</protein>
<dbReference type="Gene3D" id="3.30.1360.20">
    <property type="entry name" value="Transcriptional coactivator/pterin dehydratase"/>
    <property type="match status" value="1"/>
</dbReference>
<dbReference type="InterPro" id="IPR036428">
    <property type="entry name" value="PCD_sf"/>
</dbReference>
<dbReference type="EMBL" id="UINC01132939">
    <property type="protein sequence ID" value="SVD15568.1"/>
    <property type="molecule type" value="Genomic_DNA"/>
</dbReference>
<comment type="similarity">
    <text evidence="2">Belongs to the pterin-4-alpha-carbinolamine dehydratase family.</text>
</comment>
<feature type="non-terminal residue" evidence="5">
    <location>
        <position position="1"/>
    </location>
</feature>
<dbReference type="PANTHER" id="PTHR12599:SF0">
    <property type="entry name" value="PTERIN-4-ALPHA-CARBINOLAMINE DEHYDRATASE"/>
    <property type="match status" value="1"/>
</dbReference>
<dbReference type="Pfam" id="PF01329">
    <property type="entry name" value="Pterin_4a"/>
    <property type="match status" value="1"/>
</dbReference>
<dbReference type="InterPro" id="IPR001533">
    <property type="entry name" value="Pterin_deHydtase"/>
</dbReference>
<dbReference type="GO" id="GO:0008124">
    <property type="term" value="F:4-alpha-hydroxytetrahydrobiopterin dehydratase activity"/>
    <property type="evidence" value="ECO:0007669"/>
    <property type="project" value="UniProtKB-EC"/>
</dbReference>
<evidence type="ECO:0000256" key="2">
    <source>
        <dbReference type="ARBA" id="ARBA00006472"/>
    </source>
</evidence>
<proteinExistence type="inferred from homology"/>
<evidence type="ECO:0000313" key="5">
    <source>
        <dbReference type="EMBL" id="SVD15568.1"/>
    </source>
</evidence>
<evidence type="ECO:0000256" key="4">
    <source>
        <dbReference type="ARBA" id="ARBA00023239"/>
    </source>
</evidence>
<comment type="catalytic activity">
    <reaction evidence="1">
        <text>(4aS,6R)-4a-hydroxy-L-erythro-5,6,7,8-tetrahydrobiopterin = (6R)-L-erythro-6,7-dihydrobiopterin + H2O</text>
        <dbReference type="Rhea" id="RHEA:11920"/>
        <dbReference type="ChEBI" id="CHEBI:15377"/>
        <dbReference type="ChEBI" id="CHEBI:15642"/>
        <dbReference type="ChEBI" id="CHEBI:43120"/>
        <dbReference type="EC" id="4.2.1.96"/>
    </reaction>
</comment>
<reference evidence="5" key="1">
    <citation type="submission" date="2018-05" db="EMBL/GenBank/DDBJ databases">
        <authorList>
            <person name="Lanie J.A."/>
            <person name="Ng W.-L."/>
            <person name="Kazmierczak K.M."/>
            <person name="Andrzejewski T.M."/>
            <person name="Davidsen T.M."/>
            <person name="Wayne K.J."/>
            <person name="Tettelin H."/>
            <person name="Glass J.I."/>
            <person name="Rusch D."/>
            <person name="Podicherti R."/>
            <person name="Tsui H.-C.T."/>
            <person name="Winkler M.E."/>
        </authorList>
    </citation>
    <scope>NUCLEOTIDE SEQUENCE</scope>
</reference>
<dbReference type="EC" id="4.2.1.96" evidence="3"/>
<organism evidence="5">
    <name type="scientific">marine metagenome</name>
    <dbReference type="NCBI Taxonomy" id="408172"/>
    <lineage>
        <taxon>unclassified sequences</taxon>
        <taxon>metagenomes</taxon>
        <taxon>ecological metagenomes</taxon>
    </lineage>
</organism>
<sequence>VQNQLLKPEELEMLMKTFPKWEHHDKCLKRIFEFKDFKEAFDFMIRVAEIAETLDHHPDWSNSWNEVSIQISTHSANGLTHL</sequence>
<feature type="non-terminal residue" evidence="5">
    <location>
        <position position="82"/>
    </location>
</feature>
<evidence type="ECO:0000256" key="1">
    <source>
        <dbReference type="ARBA" id="ARBA00001554"/>
    </source>
</evidence>